<dbReference type="NCBIfam" id="TIGR03413">
    <property type="entry name" value="GSH_gloB"/>
    <property type="match status" value="1"/>
</dbReference>
<dbReference type="Pfam" id="PF00753">
    <property type="entry name" value="Lactamase_B"/>
    <property type="match status" value="1"/>
</dbReference>
<name>E6QTS4_9ZZZZ</name>
<accession>E6QTS4</accession>
<comment type="caution">
    <text evidence="11">The sequence shown here is derived from an EMBL/GenBank/DDBJ whole genome shotgun (WGS) entry which is preliminary data.</text>
</comment>
<dbReference type="InterPro" id="IPR017782">
    <property type="entry name" value="Hydroxyacylglutathione_Hdrlase"/>
</dbReference>
<dbReference type="GO" id="GO:0019243">
    <property type="term" value="P:methylglyoxal catabolic process to D-lactate via S-lactoyl-glutathione"/>
    <property type="evidence" value="ECO:0007669"/>
    <property type="project" value="InterPro"/>
</dbReference>
<gene>
    <name evidence="11" type="ORF">CARN7_1439</name>
</gene>
<dbReference type="InterPro" id="IPR035680">
    <property type="entry name" value="Clx_II_MBL"/>
</dbReference>
<keyword evidence="8" id="KW-0862">Zinc</keyword>
<evidence type="ECO:0000259" key="10">
    <source>
        <dbReference type="SMART" id="SM00849"/>
    </source>
</evidence>
<dbReference type="EMBL" id="CABR01000098">
    <property type="protein sequence ID" value="CBI10646.1"/>
    <property type="molecule type" value="Genomic_DNA"/>
</dbReference>
<dbReference type="InterPro" id="IPR036866">
    <property type="entry name" value="RibonucZ/Hydroxyglut_hydro"/>
</dbReference>
<dbReference type="GO" id="GO:0004416">
    <property type="term" value="F:hydroxyacylglutathione hydrolase activity"/>
    <property type="evidence" value="ECO:0007669"/>
    <property type="project" value="UniProtKB-EC"/>
</dbReference>
<dbReference type="PANTHER" id="PTHR43705:SF1">
    <property type="entry name" value="HYDROXYACYLGLUTATHIONE HYDROLASE GLOB"/>
    <property type="match status" value="1"/>
</dbReference>
<evidence type="ECO:0000256" key="9">
    <source>
        <dbReference type="ARBA" id="ARBA00031044"/>
    </source>
</evidence>
<feature type="domain" description="Metallo-beta-lactamase" evidence="10">
    <location>
        <begin position="15"/>
        <end position="169"/>
    </location>
</feature>
<comment type="cofactor">
    <cofactor evidence="2">
        <name>Zn(2+)</name>
        <dbReference type="ChEBI" id="CHEBI:29105"/>
    </cofactor>
</comment>
<dbReference type="InterPro" id="IPR032282">
    <property type="entry name" value="HAGH_C"/>
</dbReference>
<evidence type="ECO:0000256" key="2">
    <source>
        <dbReference type="ARBA" id="ARBA00001947"/>
    </source>
</evidence>
<keyword evidence="7 11" id="KW-0378">Hydrolase</keyword>
<sequence>MDTPLLISPVRAFSDNYIWVIHNRRYAAVIDPGDANPVHDFLAQNNLTLCGILITHHHTDHTGGITDLVRACDVPVFGPAAENIPRMNRPVTEAETVHLAPLQLTLQVIEVPGHTLGHVAYFGHGWLFSGDTLFGCGCGRLFEGTPAQMLTSLEKLCQLPAGTQVFCAHEYTLDNIAFALTVEPDNHVLRTRAQHDHERIANHQPTLPSSLGLEMATNPFLRCNEPTVRQYVEHLAGNSINHPVEIFSRLRQMKNHFHPS</sequence>
<proteinExistence type="inferred from homology"/>
<dbReference type="CDD" id="cd07723">
    <property type="entry name" value="hydroxyacylglutathione_hydrolase_MBL-fold"/>
    <property type="match status" value="1"/>
</dbReference>
<dbReference type="AlphaFoldDB" id="E6QTS4"/>
<comment type="similarity">
    <text evidence="4">Belongs to the metallo-beta-lactamase superfamily. Glyoxalase II family.</text>
</comment>
<dbReference type="Gene3D" id="3.60.15.10">
    <property type="entry name" value="Ribonuclease Z/Hydroxyacylglutathione hydrolase-like"/>
    <property type="match status" value="1"/>
</dbReference>
<dbReference type="InterPro" id="IPR001279">
    <property type="entry name" value="Metallo-B-lactamas"/>
</dbReference>
<evidence type="ECO:0000256" key="1">
    <source>
        <dbReference type="ARBA" id="ARBA00001623"/>
    </source>
</evidence>
<evidence type="ECO:0000256" key="7">
    <source>
        <dbReference type="ARBA" id="ARBA00022801"/>
    </source>
</evidence>
<evidence type="ECO:0000256" key="6">
    <source>
        <dbReference type="ARBA" id="ARBA00022723"/>
    </source>
</evidence>
<dbReference type="GO" id="GO:0046872">
    <property type="term" value="F:metal ion binding"/>
    <property type="evidence" value="ECO:0007669"/>
    <property type="project" value="UniProtKB-KW"/>
</dbReference>
<dbReference type="Pfam" id="PF16123">
    <property type="entry name" value="HAGH_C"/>
    <property type="match status" value="1"/>
</dbReference>
<reference evidence="11" key="1">
    <citation type="submission" date="2009-10" db="EMBL/GenBank/DDBJ databases">
        <title>Diversity of trophic interactions inside an arsenic-rich microbial ecosystem.</title>
        <authorList>
            <person name="Bertin P.N."/>
            <person name="Heinrich-Salmeron A."/>
            <person name="Pelletier E."/>
            <person name="Goulhen-Chollet F."/>
            <person name="Arsene-Ploetze F."/>
            <person name="Gallien S."/>
            <person name="Calteau A."/>
            <person name="Vallenet D."/>
            <person name="Casiot C."/>
            <person name="Chane-Woon-Ming B."/>
            <person name="Giloteaux L."/>
            <person name="Barakat M."/>
            <person name="Bonnefoy V."/>
            <person name="Bruneel O."/>
            <person name="Chandler M."/>
            <person name="Cleiss J."/>
            <person name="Duran R."/>
            <person name="Elbaz-Poulichet F."/>
            <person name="Fonknechten N."/>
            <person name="Lauga B."/>
            <person name="Mornico D."/>
            <person name="Ortet P."/>
            <person name="Schaeffer C."/>
            <person name="Siguier P."/>
            <person name="Alexander Thil Smith A."/>
            <person name="Van Dorsselaer A."/>
            <person name="Weissenbach J."/>
            <person name="Medigue C."/>
            <person name="Le Paslier D."/>
        </authorList>
    </citation>
    <scope>NUCLEOTIDE SEQUENCE</scope>
</reference>
<protein>
    <recommendedName>
        <fullName evidence="5">hydroxyacylglutathione hydrolase</fullName>
        <ecNumber evidence="5">3.1.2.6</ecNumber>
    </recommendedName>
    <alternativeName>
        <fullName evidence="9">Glyoxalase II</fullName>
    </alternativeName>
</protein>
<evidence type="ECO:0000256" key="5">
    <source>
        <dbReference type="ARBA" id="ARBA00011917"/>
    </source>
</evidence>
<evidence type="ECO:0000313" key="11">
    <source>
        <dbReference type="EMBL" id="CBI10646.1"/>
    </source>
</evidence>
<dbReference type="PANTHER" id="PTHR43705">
    <property type="entry name" value="HYDROXYACYLGLUTATHIONE HYDROLASE"/>
    <property type="match status" value="1"/>
</dbReference>
<dbReference type="HAMAP" id="MF_01374">
    <property type="entry name" value="Glyoxalase_2"/>
    <property type="match status" value="1"/>
</dbReference>
<dbReference type="EC" id="3.1.2.6" evidence="5"/>
<evidence type="ECO:0000256" key="8">
    <source>
        <dbReference type="ARBA" id="ARBA00022833"/>
    </source>
</evidence>
<dbReference type="SUPFAM" id="SSF56281">
    <property type="entry name" value="Metallo-hydrolase/oxidoreductase"/>
    <property type="match status" value="1"/>
</dbReference>
<dbReference type="PIRSF" id="PIRSF005457">
    <property type="entry name" value="Glx"/>
    <property type="match status" value="1"/>
</dbReference>
<organism evidence="11">
    <name type="scientific">mine drainage metagenome</name>
    <dbReference type="NCBI Taxonomy" id="410659"/>
    <lineage>
        <taxon>unclassified sequences</taxon>
        <taxon>metagenomes</taxon>
        <taxon>ecological metagenomes</taxon>
    </lineage>
</organism>
<keyword evidence="6" id="KW-0479">Metal-binding</keyword>
<dbReference type="InterPro" id="IPR050110">
    <property type="entry name" value="Glyoxalase_II_hydrolase"/>
</dbReference>
<dbReference type="SMART" id="SM00849">
    <property type="entry name" value="Lactamase_B"/>
    <property type="match status" value="1"/>
</dbReference>
<evidence type="ECO:0000256" key="3">
    <source>
        <dbReference type="ARBA" id="ARBA00004963"/>
    </source>
</evidence>
<comment type="catalytic activity">
    <reaction evidence="1">
        <text>an S-(2-hydroxyacyl)glutathione + H2O = a 2-hydroxy carboxylate + glutathione + H(+)</text>
        <dbReference type="Rhea" id="RHEA:21864"/>
        <dbReference type="ChEBI" id="CHEBI:15377"/>
        <dbReference type="ChEBI" id="CHEBI:15378"/>
        <dbReference type="ChEBI" id="CHEBI:57925"/>
        <dbReference type="ChEBI" id="CHEBI:58896"/>
        <dbReference type="ChEBI" id="CHEBI:71261"/>
        <dbReference type="EC" id="3.1.2.6"/>
    </reaction>
</comment>
<evidence type="ECO:0000256" key="4">
    <source>
        <dbReference type="ARBA" id="ARBA00006759"/>
    </source>
</evidence>
<comment type="pathway">
    <text evidence="3">Secondary metabolite metabolism; methylglyoxal degradation; (R)-lactate from methylglyoxal: step 2/2.</text>
</comment>